<feature type="transmembrane region" description="Helical" evidence="2">
    <location>
        <begin position="23"/>
        <end position="46"/>
    </location>
</feature>
<keyword evidence="2" id="KW-0472">Membrane</keyword>
<name>A0A7X0M9M9_9ACTN</name>
<organism evidence="3 4">
    <name type="scientific">Sphaerisporangium rubeum</name>
    <dbReference type="NCBI Taxonomy" id="321317"/>
    <lineage>
        <taxon>Bacteria</taxon>
        <taxon>Bacillati</taxon>
        <taxon>Actinomycetota</taxon>
        <taxon>Actinomycetes</taxon>
        <taxon>Streptosporangiales</taxon>
        <taxon>Streptosporangiaceae</taxon>
        <taxon>Sphaerisporangium</taxon>
    </lineage>
</organism>
<proteinExistence type="predicted"/>
<dbReference type="Proteomes" id="UP000555564">
    <property type="component" value="Unassembled WGS sequence"/>
</dbReference>
<keyword evidence="4" id="KW-1185">Reference proteome</keyword>
<evidence type="ECO:0000256" key="1">
    <source>
        <dbReference type="SAM" id="MobiDB-lite"/>
    </source>
</evidence>
<feature type="compositionally biased region" description="Gly residues" evidence="1">
    <location>
        <begin position="47"/>
        <end position="62"/>
    </location>
</feature>
<dbReference type="EMBL" id="JACHIU010000001">
    <property type="protein sequence ID" value="MBB6476810.1"/>
    <property type="molecule type" value="Genomic_DNA"/>
</dbReference>
<feature type="region of interest" description="Disordered" evidence="1">
    <location>
        <begin position="47"/>
        <end position="90"/>
    </location>
</feature>
<evidence type="ECO:0000313" key="4">
    <source>
        <dbReference type="Proteomes" id="UP000555564"/>
    </source>
</evidence>
<keyword evidence="2" id="KW-1133">Transmembrane helix</keyword>
<evidence type="ECO:0000256" key="2">
    <source>
        <dbReference type="SAM" id="Phobius"/>
    </source>
</evidence>
<accession>A0A7X0M9M9</accession>
<gene>
    <name evidence="3" type="ORF">BJ992_006241</name>
</gene>
<dbReference type="AlphaFoldDB" id="A0A7X0M9M9"/>
<dbReference type="RefSeq" id="WP_184987092.1">
    <property type="nucleotide sequence ID" value="NZ_JACHIU010000001.1"/>
</dbReference>
<reference evidence="3 4" key="1">
    <citation type="submission" date="2020-08" db="EMBL/GenBank/DDBJ databases">
        <title>Sequencing the genomes of 1000 actinobacteria strains.</title>
        <authorList>
            <person name="Klenk H.-P."/>
        </authorList>
    </citation>
    <scope>NUCLEOTIDE SEQUENCE [LARGE SCALE GENOMIC DNA]</scope>
    <source>
        <strain evidence="3 4">DSM 44936</strain>
    </source>
</reference>
<protein>
    <recommendedName>
        <fullName evidence="5">DUF4232 domain-containing protein</fullName>
    </recommendedName>
</protein>
<sequence>MDPDTFRGDLGVEGPEVYWRRRVAVLVGVLVVVAVVAWACSASGGLGAGGRGTPGRDGGGGSPSREAAARPGAVATAPPSPDGEEPCRGGDLVLSLHAESQVYAGDRKPSFLLTVVNTGDMSCEVDLGRRAVETRITSGGDRIWSTTDCVSGPGRDMRTLRRGVPHVTKVQWDRRRSGADCRSERPVARPGTYVATARLGALRSHELIFHLR</sequence>
<comment type="caution">
    <text evidence="3">The sequence shown here is derived from an EMBL/GenBank/DDBJ whole genome shotgun (WGS) entry which is preliminary data.</text>
</comment>
<evidence type="ECO:0008006" key="5">
    <source>
        <dbReference type="Google" id="ProtNLM"/>
    </source>
</evidence>
<keyword evidence="2" id="KW-0812">Transmembrane</keyword>
<evidence type="ECO:0000313" key="3">
    <source>
        <dbReference type="EMBL" id="MBB6476810.1"/>
    </source>
</evidence>